<gene>
    <name evidence="2" type="ORF">HII31_06089</name>
</gene>
<evidence type="ECO:0000313" key="3">
    <source>
        <dbReference type="Proteomes" id="UP000660729"/>
    </source>
</evidence>
<feature type="region of interest" description="Disordered" evidence="1">
    <location>
        <begin position="616"/>
        <end position="640"/>
    </location>
</feature>
<feature type="region of interest" description="Disordered" evidence="1">
    <location>
        <begin position="1"/>
        <end position="46"/>
    </location>
</feature>
<evidence type="ECO:0000256" key="1">
    <source>
        <dbReference type="SAM" id="MobiDB-lite"/>
    </source>
</evidence>
<feature type="compositionally biased region" description="Low complexity" evidence="1">
    <location>
        <begin position="28"/>
        <end position="38"/>
    </location>
</feature>
<evidence type="ECO:0000313" key="2">
    <source>
        <dbReference type="EMBL" id="KAF7192580.1"/>
    </source>
</evidence>
<dbReference type="AlphaFoldDB" id="A0A8H6VI93"/>
<dbReference type="Proteomes" id="UP000660729">
    <property type="component" value="Unassembled WGS sequence"/>
</dbReference>
<keyword evidence="3" id="KW-1185">Reference proteome</keyword>
<proteinExistence type="predicted"/>
<dbReference type="OrthoDB" id="10381060at2759"/>
<organism evidence="2 3">
    <name type="scientific">Pseudocercospora fuligena</name>
    <dbReference type="NCBI Taxonomy" id="685502"/>
    <lineage>
        <taxon>Eukaryota</taxon>
        <taxon>Fungi</taxon>
        <taxon>Dikarya</taxon>
        <taxon>Ascomycota</taxon>
        <taxon>Pezizomycotina</taxon>
        <taxon>Dothideomycetes</taxon>
        <taxon>Dothideomycetidae</taxon>
        <taxon>Mycosphaerellales</taxon>
        <taxon>Mycosphaerellaceae</taxon>
        <taxon>Pseudocercospora</taxon>
    </lineage>
</organism>
<comment type="caution">
    <text evidence="2">The sequence shown here is derived from an EMBL/GenBank/DDBJ whole genome shotgun (WGS) entry which is preliminary data.</text>
</comment>
<protein>
    <submittedName>
        <fullName evidence="2">Uncharacterized protein</fullName>
    </submittedName>
</protein>
<dbReference type="EMBL" id="JABCIY010000118">
    <property type="protein sequence ID" value="KAF7192580.1"/>
    <property type="molecule type" value="Genomic_DNA"/>
</dbReference>
<sequence>MSDMQPSPPSPKEEEEMDSDMKEGGSGKKVATGQQQTQQEKEEQGRMLYEERAHRDAENRWDAFSLKQLHAPMQCIFAVIHASLTRPGATVASVVLEVDEVTNNLQVSSFLEAIAQDTEATSDAVPPTSTSLKKIFTRIHSKAVPVAELRNDMDAILTSRDASVDIRRHSSDIASFVISIGLRIAKHQLAPIEQAIQKLHSNMKKYHNISPRSPKLSDIELDIEDLHEYSNSLACRFWKRVGELLAVFRDPIKYTDLAEANGFLYATLAKQPLDNEGVQSVRCNADHDQQEINTLYAAEVALSAIGHFTSLPDMEAYGDPSAEQCRKTLVFFTRKLEKSTCEKVDSAASHHYHARNPCSVGNQVTKWIWQLEQSLKRIVAWIVRHTGGTEWWLLSSPISRRRVFLYFIYESPLMACMQAYDVFDRCVGFRPIWGVGKDVPMAQYWRDFCVDMMLQDCETTWLYEILPLSLDPDRKQPNKDPPLSLNSGLRAVASSRYFQTRYDVRGGITWKDVPISIPKNIPKNLARITTQTQIYQSLLQLPEPHPFDRHSPLYAQASSGLQCEAEEHPDIIRCGESSEAIGEKIRAIREQHNVGQLGQAIGMEKGYRGKVGARHGSNTASPGMKEMLWPSSPVPGLREF</sequence>
<reference evidence="2" key="1">
    <citation type="submission" date="2020-04" db="EMBL/GenBank/DDBJ databases">
        <title>Draft genome resource of the tomato pathogen Pseudocercospora fuligena.</title>
        <authorList>
            <person name="Zaccaron A."/>
        </authorList>
    </citation>
    <scope>NUCLEOTIDE SEQUENCE</scope>
    <source>
        <strain evidence="2">PF001</strain>
    </source>
</reference>
<accession>A0A8H6VI93</accession>
<feature type="compositionally biased region" description="Pro residues" evidence="1">
    <location>
        <begin position="1"/>
        <end position="10"/>
    </location>
</feature>
<name>A0A8H6VI93_9PEZI</name>